<dbReference type="AlphaFoldDB" id="A0A8H6X9U6"/>
<keyword evidence="2" id="KW-1185">Reference proteome</keyword>
<gene>
    <name evidence="1" type="ORF">MSAN_02256000</name>
</gene>
<evidence type="ECO:0000313" key="2">
    <source>
        <dbReference type="Proteomes" id="UP000623467"/>
    </source>
</evidence>
<name>A0A8H6X9U6_9AGAR</name>
<dbReference type="Proteomes" id="UP000623467">
    <property type="component" value="Unassembled WGS sequence"/>
</dbReference>
<sequence length="113" mass="12720">MEKAFEQVGKHERSQFKTRYLALEQALARSHEANRDAQEKVSLLTASNARIHADHEDLKLTCAGLISLLEGLEAAGLPVDVDDTDAFARLNEKYQRLKGKYKKVRAAQKLQDV</sequence>
<organism evidence="1 2">
    <name type="scientific">Mycena sanguinolenta</name>
    <dbReference type="NCBI Taxonomy" id="230812"/>
    <lineage>
        <taxon>Eukaryota</taxon>
        <taxon>Fungi</taxon>
        <taxon>Dikarya</taxon>
        <taxon>Basidiomycota</taxon>
        <taxon>Agaricomycotina</taxon>
        <taxon>Agaricomycetes</taxon>
        <taxon>Agaricomycetidae</taxon>
        <taxon>Agaricales</taxon>
        <taxon>Marasmiineae</taxon>
        <taxon>Mycenaceae</taxon>
        <taxon>Mycena</taxon>
    </lineage>
</organism>
<reference evidence="1" key="1">
    <citation type="submission" date="2020-05" db="EMBL/GenBank/DDBJ databases">
        <title>Mycena genomes resolve the evolution of fungal bioluminescence.</title>
        <authorList>
            <person name="Tsai I.J."/>
        </authorList>
    </citation>
    <scope>NUCLEOTIDE SEQUENCE</scope>
    <source>
        <strain evidence="1">160909Yilan</strain>
    </source>
</reference>
<protein>
    <submittedName>
        <fullName evidence="1">Uncharacterized protein</fullName>
    </submittedName>
</protein>
<dbReference type="OrthoDB" id="3061562at2759"/>
<accession>A0A8H6X9U6</accession>
<dbReference type="EMBL" id="JACAZH010000034">
    <property type="protein sequence ID" value="KAF7337308.1"/>
    <property type="molecule type" value="Genomic_DNA"/>
</dbReference>
<comment type="caution">
    <text evidence="1">The sequence shown here is derived from an EMBL/GenBank/DDBJ whole genome shotgun (WGS) entry which is preliminary data.</text>
</comment>
<proteinExistence type="predicted"/>
<evidence type="ECO:0000313" key="1">
    <source>
        <dbReference type="EMBL" id="KAF7337308.1"/>
    </source>
</evidence>